<evidence type="ECO:0000256" key="11">
    <source>
        <dbReference type="SAM" id="MobiDB-lite"/>
    </source>
</evidence>
<dbReference type="Pfam" id="PF00069">
    <property type="entry name" value="Pkinase"/>
    <property type="match status" value="2"/>
</dbReference>
<accession>A0A7X8TLL6</accession>
<feature type="domain" description="PASTA" evidence="14">
    <location>
        <begin position="443"/>
        <end position="509"/>
    </location>
</feature>
<evidence type="ECO:0000256" key="5">
    <source>
        <dbReference type="ARBA" id="ARBA00022741"/>
    </source>
</evidence>
<dbReference type="FunFam" id="3.30.200.20:FF:000035">
    <property type="entry name" value="Serine/threonine protein kinase Stk1"/>
    <property type="match status" value="1"/>
</dbReference>
<dbReference type="Proteomes" id="UP000523139">
    <property type="component" value="Unassembled WGS sequence"/>
</dbReference>
<dbReference type="EC" id="2.7.11.1" evidence="1"/>
<keyword evidence="2" id="KW-0723">Serine/threonine-protein kinase</keyword>
<feature type="region of interest" description="Disordered" evidence="11">
    <location>
        <begin position="656"/>
        <end position="731"/>
    </location>
</feature>
<feature type="domain" description="PASTA" evidence="14">
    <location>
        <begin position="510"/>
        <end position="578"/>
    </location>
</feature>
<feature type="region of interest" description="Disordered" evidence="11">
    <location>
        <begin position="540"/>
        <end position="569"/>
    </location>
</feature>
<dbReference type="InterPro" id="IPR000719">
    <property type="entry name" value="Prot_kinase_dom"/>
</dbReference>
<dbReference type="InterPro" id="IPR005543">
    <property type="entry name" value="PASTA_dom"/>
</dbReference>
<gene>
    <name evidence="15" type="ORF">HGQ17_12510</name>
</gene>
<comment type="catalytic activity">
    <reaction evidence="9">
        <text>L-seryl-[protein] + ATP = O-phospho-L-seryl-[protein] + ADP + H(+)</text>
        <dbReference type="Rhea" id="RHEA:17989"/>
        <dbReference type="Rhea" id="RHEA-COMP:9863"/>
        <dbReference type="Rhea" id="RHEA-COMP:11604"/>
        <dbReference type="ChEBI" id="CHEBI:15378"/>
        <dbReference type="ChEBI" id="CHEBI:29999"/>
        <dbReference type="ChEBI" id="CHEBI:30616"/>
        <dbReference type="ChEBI" id="CHEBI:83421"/>
        <dbReference type="ChEBI" id="CHEBI:456216"/>
        <dbReference type="EC" id="2.7.11.1"/>
    </reaction>
</comment>
<feature type="region of interest" description="Disordered" evidence="11">
    <location>
        <begin position="111"/>
        <end position="143"/>
    </location>
</feature>
<dbReference type="SMART" id="SM00740">
    <property type="entry name" value="PASTA"/>
    <property type="match status" value="2"/>
</dbReference>
<evidence type="ECO:0000259" key="13">
    <source>
        <dbReference type="PROSITE" id="PS50011"/>
    </source>
</evidence>
<proteinExistence type="predicted"/>
<keyword evidence="12" id="KW-0812">Transmembrane</keyword>
<reference evidence="15 16" key="1">
    <citation type="submission" date="2020-04" db="EMBL/GenBank/DDBJ databases">
        <title>Nesterenkonia sp. nov., isolated from marine sediment.</title>
        <authorList>
            <person name="Zhang G."/>
        </authorList>
    </citation>
    <scope>NUCLEOTIDE SEQUENCE [LARGE SCALE GENOMIC DNA]</scope>
    <source>
        <strain evidence="15 16">MY13</strain>
    </source>
</reference>
<evidence type="ECO:0000256" key="12">
    <source>
        <dbReference type="SAM" id="Phobius"/>
    </source>
</evidence>
<dbReference type="InterPro" id="IPR017441">
    <property type="entry name" value="Protein_kinase_ATP_BS"/>
</dbReference>
<evidence type="ECO:0000256" key="9">
    <source>
        <dbReference type="ARBA" id="ARBA00048679"/>
    </source>
</evidence>
<evidence type="ECO:0000256" key="3">
    <source>
        <dbReference type="ARBA" id="ARBA00022679"/>
    </source>
</evidence>
<evidence type="ECO:0000256" key="4">
    <source>
        <dbReference type="ARBA" id="ARBA00022737"/>
    </source>
</evidence>
<feature type="compositionally biased region" description="Gly residues" evidence="11">
    <location>
        <begin position="693"/>
        <end position="721"/>
    </location>
</feature>
<dbReference type="Pfam" id="PF03793">
    <property type="entry name" value="PASTA"/>
    <property type="match status" value="2"/>
</dbReference>
<dbReference type="CDD" id="cd06577">
    <property type="entry name" value="PASTA_pknB"/>
    <property type="match status" value="2"/>
</dbReference>
<keyword evidence="12" id="KW-0472">Membrane</keyword>
<comment type="caution">
    <text evidence="15">The sequence shown here is derived from an EMBL/GenBank/DDBJ whole genome shotgun (WGS) entry which is preliminary data.</text>
</comment>
<dbReference type="AlphaFoldDB" id="A0A7X8TLL6"/>
<dbReference type="Gene3D" id="1.10.510.10">
    <property type="entry name" value="Transferase(Phosphotransferase) domain 1"/>
    <property type="match status" value="1"/>
</dbReference>
<keyword evidence="4" id="KW-0677">Repeat</keyword>
<feature type="binding site" evidence="10">
    <location>
        <position position="40"/>
    </location>
    <ligand>
        <name>ATP</name>
        <dbReference type="ChEBI" id="CHEBI:30616"/>
    </ligand>
</feature>
<dbReference type="PROSITE" id="PS00108">
    <property type="entry name" value="PROTEIN_KINASE_ST"/>
    <property type="match status" value="1"/>
</dbReference>
<evidence type="ECO:0000256" key="7">
    <source>
        <dbReference type="ARBA" id="ARBA00022840"/>
    </source>
</evidence>
<evidence type="ECO:0000256" key="10">
    <source>
        <dbReference type="PROSITE-ProRule" id="PRU10141"/>
    </source>
</evidence>
<dbReference type="Gene3D" id="3.30.200.20">
    <property type="entry name" value="Phosphorylase Kinase, domain 1"/>
    <property type="match status" value="1"/>
</dbReference>
<keyword evidence="16" id="KW-1185">Reference proteome</keyword>
<evidence type="ECO:0000256" key="6">
    <source>
        <dbReference type="ARBA" id="ARBA00022777"/>
    </source>
</evidence>
<dbReference type="FunFam" id="1.10.510.10:FF:000021">
    <property type="entry name" value="Serine/threonine protein kinase"/>
    <property type="match status" value="1"/>
</dbReference>
<dbReference type="GO" id="GO:0005524">
    <property type="term" value="F:ATP binding"/>
    <property type="evidence" value="ECO:0007669"/>
    <property type="project" value="UniProtKB-UniRule"/>
</dbReference>
<name>A0A7X8TLL6_9MICC</name>
<evidence type="ECO:0000259" key="14">
    <source>
        <dbReference type="PROSITE" id="PS51178"/>
    </source>
</evidence>
<keyword evidence="3" id="KW-0808">Transferase</keyword>
<dbReference type="CDD" id="cd14014">
    <property type="entry name" value="STKc_PknB_like"/>
    <property type="match status" value="1"/>
</dbReference>
<dbReference type="PROSITE" id="PS00107">
    <property type="entry name" value="PROTEIN_KINASE_ATP"/>
    <property type="match status" value="1"/>
</dbReference>
<protein>
    <recommendedName>
        <fullName evidence="1">non-specific serine/threonine protein kinase</fullName>
        <ecNumber evidence="1">2.7.11.1</ecNumber>
    </recommendedName>
</protein>
<dbReference type="Gene3D" id="3.30.10.20">
    <property type="match status" value="2"/>
</dbReference>
<feature type="transmembrane region" description="Helical" evidence="12">
    <location>
        <begin position="403"/>
        <end position="424"/>
    </location>
</feature>
<dbReference type="GO" id="GO:0004674">
    <property type="term" value="F:protein serine/threonine kinase activity"/>
    <property type="evidence" value="ECO:0007669"/>
    <property type="project" value="UniProtKB-KW"/>
</dbReference>
<organism evidence="15 16">
    <name type="scientific">Nesterenkonia sedimenti</name>
    <dbReference type="NCBI Taxonomy" id="1463632"/>
    <lineage>
        <taxon>Bacteria</taxon>
        <taxon>Bacillati</taxon>
        <taxon>Actinomycetota</taxon>
        <taxon>Actinomycetes</taxon>
        <taxon>Micrococcales</taxon>
        <taxon>Micrococcaceae</taxon>
        <taxon>Nesterenkonia</taxon>
    </lineage>
</organism>
<evidence type="ECO:0000256" key="8">
    <source>
        <dbReference type="ARBA" id="ARBA00047899"/>
    </source>
</evidence>
<feature type="compositionally biased region" description="Acidic residues" evidence="11">
    <location>
        <begin position="657"/>
        <end position="690"/>
    </location>
</feature>
<keyword evidence="12" id="KW-1133">Transmembrane helix</keyword>
<feature type="domain" description="Protein kinase" evidence="13">
    <location>
        <begin position="11"/>
        <end position="344"/>
    </location>
</feature>
<dbReference type="PANTHER" id="PTHR43289:SF6">
    <property type="entry name" value="SERINE_THREONINE-PROTEIN KINASE NEKL-3"/>
    <property type="match status" value="1"/>
</dbReference>
<dbReference type="PROSITE" id="PS51178">
    <property type="entry name" value="PASTA"/>
    <property type="match status" value="2"/>
</dbReference>
<dbReference type="InterPro" id="IPR011009">
    <property type="entry name" value="Kinase-like_dom_sf"/>
</dbReference>
<evidence type="ECO:0000256" key="2">
    <source>
        <dbReference type="ARBA" id="ARBA00022527"/>
    </source>
</evidence>
<evidence type="ECO:0000256" key="1">
    <source>
        <dbReference type="ARBA" id="ARBA00012513"/>
    </source>
</evidence>
<evidence type="ECO:0000313" key="15">
    <source>
        <dbReference type="EMBL" id="NLS10799.1"/>
    </source>
</evidence>
<dbReference type="PROSITE" id="PS50011">
    <property type="entry name" value="PROTEIN_KINASE_DOM"/>
    <property type="match status" value="1"/>
</dbReference>
<dbReference type="EMBL" id="JABAHY010000015">
    <property type="protein sequence ID" value="NLS10799.1"/>
    <property type="molecule type" value="Genomic_DNA"/>
</dbReference>
<dbReference type="SUPFAM" id="SSF56112">
    <property type="entry name" value="Protein kinase-like (PK-like)"/>
    <property type="match status" value="1"/>
</dbReference>
<comment type="catalytic activity">
    <reaction evidence="8">
        <text>L-threonyl-[protein] + ATP = O-phospho-L-threonyl-[protein] + ADP + H(+)</text>
        <dbReference type="Rhea" id="RHEA:46608"/>
        <dbReference type="Rhea" id="RHEA-COMP:11060"/>
        <dbReference type="Rhea" id="RHEA-COMP:11605"/>
        <dbReference type="ChEBI" id="CHEBI:15378"/>
        <dbReference type="ChEBI" id="CHEBI:30013"/>
        <dbReference type="ChEBI" id="CHEBI:30616"/>
        <dbReference type="ChEBI" id="CHEBI:61977"/>
        <dbReference type="ChEBI" id="CHEBI:456216"/>
        <dbReference type="EC" id="2.7.11.1"/>
    </reaction>
</comment>
<dbReference type="GO" id="GO:0045717">
    <property type="term" value="P:negative regulation of fatty acid biosynthetic process"/>
    <property type="evidence" value="ECO:0007669"/>
    <property type="project" value="UniProtKB-ARBA"/>
</dbReference>
<keyword evidence="7 10" id="KW-0067">ATP-binding</keyword>
<sequence>MTEDRVLNGRYRIEALIGRGGMADVYRAQDLSLQRTVAVKMLRPDLARDPMFQTRFKREAQSSASLNHPNIVGVYDTGSAEVDENGQTQVKTPFIVMEYVDGVTLRHILHGTPSQESAPPEPGEDATAQADPVSGEHTRPMDSDILGVADEDATQAVPHVNEPLQEKIDTALGRPLTEQDAAGYMSGVLAALSYSHDRGIVHRDIKPSNVMISNAGDVKVMDFGIARALADSAQTMTQTSAVVGTAQYLSPEQARGELVDHRSDLYSAGCVLFELLTNRPPFTGDSPVSVAYQHVREEPPRVSDFNREVSPAMESVVAKALTKDPALRFQTAEEFDTALYHALQGIPVEDAAATAAMAAVGGGGAGFDDLVHGAAPGQLSARTPEDAEYEEYREERPARRNRTGLYVLVVILALVLVGLLIFLFSQIFGGDDGDDGDDTAVEAEEMVTISDVSGMPQAEAEAALREVGLEPNVEAQEDDEVEPGHAIGTDPAAGEEIESGSEVTLFISEGPDETLVPENLVGMSLDEATAAIEDAGLSVGTVSEEDHESAPADEVTASSPEPGAELQPGDEVSLTVSTGEVELPGAIDNYVGQWRNMGEEYLVSEGFELAPEPLWVETENIESSGELIGYEVNGESVSGGDRIPNDAVIQIVAGYLPEEEEEDEDYEDSDEEDEDNGDSDEEEDEEDEDSGNGNNGNGNGNGNGNNGNGNGNGNGNNGNGNGNNDDAEDEE</sequence>
<dbReference type="RefSeq" id="WP_168888287.1">
    <property type="nucleotide sequence ID" value="NZ_JABAHY010000015.1"/>
</dbReference>
<dbReference type="PANTHER" id="PTHR43289">
    <property type="entry name" value="MITOGEN-ACTIVATED PROTEIN KINASE KINASE KINASE 20-RELATED"/>
    <property type="match status" value="1"/>
</dbReference>
<feature type="region of interest" description="Disordered" evidence="11">
    <location>
        <begin position="474"/>
        <end position="495"/>
    </location>
</feature>
<keyword evidence="5 10" id="KW-0547">Nucleotide-binding</keyword>
<evidence type="ECO:0000313" key="16">
    <source>
        <dbReference type="Proteomes" id="UP000523139"/>
    </source>
</evidence>
<dbReference type="SMART" id="SM00220">
    <property type="entry name" value="S_TKc"/>
    <property type="match status" value="1"/>
</dbReference>
<dbReference type="InterPro" id="IPR008271">
    <property type="entry name" value="Ser/Thr_kinase_AS"/>
</dbReference>
<keyword evidence="6 15" id="KW-0418">Kinase</keyword>